<evidence type="ECO:0000256" key="9">
    <source>
        <dbReference type="ARBA" id="ARBA00023201"/>
    </source>
</evidence>
<dbReference type="GO" id="GO:0005886">
    <property type="term" value="C:plasma membrane"/>
    <property type="evidence" value="ECO:0007669"/>
    <property type="project" value="UniProtKB-SubCell"/>
</dbReference>
<dbReference type="GO" id="GO:0015385">
    <property type="term" value="F:sodium:proton antiporter activity"/>
    <property type="evidence" value="ECO:0007669"/>
    <property type="project" value="InterPro"/>
</dbReference>
<dbReference type="InterPro" id="IPR006153">
    <property type="entry name" value="Cation/H_exchanger_TM"/>
</dbReference>
<feature type="transmembrane region" description="Helical" evidence="10">
    <location>
        <begin position="6"/>
        <end position="24"/>
    </location>
</feature>
<evidence type="ECO:0000256" key="7">
    <source>
        <dbReference type="ARBA" id="ARBA00023065"/>
    </source>
</evidence>
<comment type="subcellular location">
    <subcellularLocation>
        <location evidence="1">Cell membrane</location>
        <topology evidence="1">Multi-pass membrane protein</topology>
    </subcellularLocation>
</comment>
<keyword evidence="13" id="KW-1185">Reference proteome</keyword>
<evidence type="ECO:0000256" key="3">
    <source>
        <dbReference type="ARBA" id="ARBA00022475"/>
    </source>
</evidence>
<evidence type="ECO:0000256" key="2">
    <source>
        <dbReference type="ARBA" id="ARBA00022448"/>
    </source>
</evidence>
<organism evidence="12 13">
    <name type="scientific">Brucella grignonensis</name>
    <dbReference type="NCBI Taxonomy" id="94627"/>
    <lineage>
        <taxon>Bacteria</taxon>
        <taxon>Pseudomonadati</taxon>
        <taxon>Pseudomonadota</taxon>
        <taxon>Alphaproteobacteria</taxon>
        <taxon>Hyphomicrobiales</taxon>
        <taxon>Brucellaceae</taxon>
        <taxon>Brucella/Ochrobactrum group</taxon>
        <taxon>Brucella</taxon>
    </lineage>
</organism>
<dbReference type="EMBL" id="NNRL01000085">
    <property type="protein sequence ID" value="OYR21487.1"/>
    <property type="molecule type" value="Genomic_DNA"/>
</dbReference>
<accession>A0A256G303</accession>
<dbReference type="GO" id="GO:0051453">
    <property type="term" value="P:regulation of intracellular pH"/>
    <property type="evidence" value="ECO:0007669"/>
    <property type="project" value="TreeGrafter"/>
</dbReference>
<keyword evidence="6" id="KW-0915">Sodium</keyword>
<keyword evidence="3" id="KW-1003">Cell membrane</keyword>
<reference evidence="12 13" key="1">
    <citation type="submission" date="2017-07" db="EMBL/GenBank/DDBJ databases">
        <title>Phylogenetic study on the rhizospheric bacterium Ochrobactrum sp. A44.</title>
        <authorList>
            <person name="Krzyzanowska D.M."/>
            <person name="Ossowicki A."/>
            <person name="Rajewska M."/>
            <person name="Maciag T."/>
            <person name="Kaczynski Z."/>
            <person name="Czerwicka M."/>
            <person name="Jafra S."/>
        </authorList>
    </citation>
    <scope>NUCLEOTIDE SEQUENCE [LARGE SCALE GENOMIC DNA]</scope>
    <source>
        <strain evidence="12 13">OgA9a</strain>
    </source>
</reference>
<evidence type="ECO:0000259" key="11">
    <source>
        <dbReference type="Pfam" id="PF00999"/>
    </source>
</evidence>
<dbReference type="Proteomes" id="UP000216478">
    <property type="component" value="Unassembled WGS sequence"/>
</dbReference>
<evidence type="ECO:0000313" key="13">
    <source>
        <dbReference type="Proteomes" id="UP000216478"/>
    </source>
</evidence>
<proteinExistence type="predicted"/>
<evidence type="ECO:0000256" key="4">
    <source>
        <dbReference type="ARBA" id="ARBA00022692"/>
    </source>
</evidence>
<keyword evidence="4 10" id="KW-0812">Transmembrane</keyword>
<dbReference type="InterPro" id="IPR018422">
    <property type="entry name" value="Cation/H_exchanger_CPA1"/>
</dbReference>
<sequence length="242" mass="25799">MEGTHLFELVIAMFLAIIALHYAARVLGLPPPVALLAGGALLAFLPGLPAITVNPDLVLVIFLPPLLMDGAWSIAHTRLRRHMIGIASLAVGAVLFTSAVVAVVTHLLFPSLPWAVCAALGAIVSPPDAVSCRAILQRVRLPRRLQMLLEGESLLNDASGLVLFRFAVAAVATGTFNAFEAVGQFFLLAFGGVLVGIVVGAVWGRNKSSPKSYAKVELNRNDAVDPMCNIRSLWIATDMRQF</sequence>
<evidence type="ECO:0000256" key="8">
    <source>
        <dbReference type="ARBA" id="ARBA00023136"/>
    </source>
</evidence>
<dbReference type="AlphaFoldDB" id="A0A256G303"/>
<dbReference type="Gene3D" id="6.10.140.1330">
    <property type="match status" value="1"/>
</dbReference>
<keyword evidence="7" id="KW-0406">Ion transport</keyword>
<dbReference type="GO" id="GO:0015386">
    <property type="term" value="F:potassium:proton antiporter activity"/>
    <property type="evidence" value="ECO:0007669"/>
    <property type="project" value="TreeGrafter"/>
</dbReference>
<dbReference type="Pfam" id="PF00999">
    <property type="entry name" value="Na_H_Exchanger"/>
    <property type="match status" value="1"/>
</dbReference>
<comment type="caution">
    <text evidence="12">The sequence shown here is derived from an EMBL/GenBank/DDBJ whole genome shotgun (WGS) entry which is preliminary data.</text>
</comment>
<evidence type="ECO:0000313" key="12">
    <source>
        <dbReference type="EMBL" id="OYR21487.1"/>
    </source>
</evidence>
<keyword evidence="5 10" id="KW-1133">Transmembrane helix</keyword>
<feature type="transmembrane region" description="Helical" evidence="10">
    <location>
        <begin position="87"/>
        <end position="107"/>
    </location>
</feature>
<dbReference type="PANTHER" id="PTHR10110:SF86">
    <property type="entry name" value="SODIUM_HYDROGEN EXCHANGER 7"/>
    <property type="match status" value="1"/>
</dbReference>
<evidence type="ECO:0000256" key="10">
    <source>
        <dbReference type="SAM" id="Phobius"/>
    </source>
</evidence>
<feature type="domain" description="Cation/H+ exchanger transmembrane" evidence="11">
    <location>
        <begin position="15"/>
        <end position="203"/>
    </location>
</feature>
<feature type="transmembrane region" description="Helical" evidence="10">
    <location>
        <begin position="185"/>
        <end position="203"/>
    </location>
</feature>
<evidence type="ECO:0000256" key="1">
    <source>
        <dbReference type="ARBA" id="ARBA00004651"/>
    </source>
</evidence>
<name>A0A256G303_9HYPH</name>
<dbReference type="GO" id="GO:0098719">
    <property type="term" value="P:sodium ion import across plasma membrane"/>
    <property type="evidence" value="ECO:0007669"/>
    <property type="project" value="TreeGrafter"/>
</dbReference>
<evidence type="ECO:0000256" key="6">
    <source>
        <dbReference type="ARBA" id="ARBA00023053"/>
    </source>
</evidence>
<keyword evidence="2" id="KW-0813">Transport</keyword>
<dbReference type="PANTHER" id="PTHR10110">
    <property type="entry name" value="SODIUM/HYDROGEN EXCHANGER"/>
    <property type="match status" value="1"/>
</dbReference>
<keyword evidence="8 10" id="KW-0472">Membrane</keyword>
<evidence type="ECO:0000256" key="5">
    <source>
        <dbReference type="ARBA" id="ARBA00022989"/>
    </source>
</evidence>
<gene>
    <name evidence="12" type="ORF">CEV33_4772</name>
</gene>
<keyword evidence="9" id="KW-0739">Sodium transport</keyword>
<protein>
    <submittedName>
        <fullName evidence="12">Sodium/hydrogen exchanger family protein</fullName>
    </submittedName>
</protein>